<feature type="domain" description="NERD" evidence="9">
    <location>
        <begin position="12"/>
        <end position="125"/>
    </location>
</feature>
<evidence type="ECO:0000256" key="1">
    <source>
        <dbReference type="ARBA" id="ARBA00012513"/>
    </source>
</evidence>
<dbReference type="Pfam" id="PF00069">
    <property type="entry name" value="Pkinase"/>
    <property type="match status" value="2"/>
</dbReference>
<dbReference type="RefSeq" id="WP_209893499.1">
    <property type="nucleotide sequence ID" value="NZ_BAAAJV010000013.1"/>
</dbReference>
<dbReference type="SMART" id="SM00220">
    <property type="entry name" value="S_TKc"/>
    <property type="match status" value="1"/>
</dbReference>
<dbReference type="EMBL" id="JAGIOC010000001">
    <property type="protein sequence ID" value="MBP2410219.1"/>
    <property type="molecule type" value="Genomic_DNA"/>
</dbReference>
<dbReference type="PROSITE" id="PS50011">
    <property type="entry name" value="PROTEIN_KINASE_DOM"/>
    <property type="match status" value="2"/>
</dbReference>
<keyword evidence="6" id="KW-0067">ATP-binding</keyword>
<evidence type="ECO:0000256" key="7">
    <source>
        <dbReference type="SAM" id="MobiDB-lite"/>
    </source>
</evidence>
<dbReference type="PANTHER" id="PTHR43289:SF6">
    <property type="entry name" value="SERINE_THREONINE-PROTEIN KINASE NEKL-3"/>
    <property type="match status" value="1"/>
</dbReference>
<comment type="caution">
    <text evidence="10">The sequence shown here is derived from an EMBL/GenBank/DDBJ whole genome shotgun (WGS) entry which is preliminary data.</text>
</comment>
<feature type="domain" description="Protein kinase" evidence="8">
    <location>
        <begin position="212"/>
        <end position="488"/>
    </location>
</feature>
<evidence type="ECO:0000259" key="8">
    <source>
        <dbReference type="PROSITE" id="PS50011"/>
    </source>
</evidence>
<dbReference type="GO" id="GO:0004674">
    <property type="term" value="F:protein serine/threonine kinase activity"/>
    <property type="evidence" value="ECO:0007669"/>
    <property type="project" value="UniProtKB-KW"/>
</dbReference>
<proteinExistence type="predicted"/>
<feature type="region of interest" description="Disordered" evidence="7">
    <location>
        <begin position="364"/>
        <end position="385"/>
    </location>
</feature>
<dbReference type="InterPro" id="IPR011528">
    <property type="entry name" value="NERD"/>
</dbReference>
<dbReference type="Gene3D" id="1.10.510.10">
    <property type="entry name" value="Transferase(Phosphotransferase) domain 1"/>
    <property type="match status" value="2"/>
</dbReference>
<dbReference type="InterPro" id="IPR011009">
    <property type="entry name" value="Kinase-like_dom_sf"/>
</dbReference>
<dbReference type="InterPro" id="IPR049832">
    <property type="entry name" value="BREX_PglW"/>
</dbReference>
<evidence type="ECO:0000313" key="11">
    <source>
        <dbReference type="Proteomes" id="UP000698222"/>
    </source>
</evidence>
<keyword evidence="3" id="KW-0808">Transferase</keyword>
<feature type="domain" description="Protein kinase" evidence="8">
    <location>
        <begin position="516"/>
        <end position="776"/>
    </location>
</feature>
<evidence type="ECO:0000259" key="9">
    <source>
        <dbReference type="PROSITE" id="PS50965"/>
    </source>
</evidence>
<evidence type="ECO:0000256" key="4">
    <source>
        <dbReference type="ARBA" id="ARBA00022741"/>
    </source>
</evidence>
<protein>
    <recommendedName>
        <fullName evidence="1">non-specific serine/threonine protein kinase</fullName>
        <ecNumber evidence="1">2.7.11.1</ecNumber>
    </recommendedName>
</protein>
<keyword evidence="4" id="KW-0547">Nucleotide-binding</keyword>
<evidence type="ECO:0000256" key="6">
    <source>
        <dbReference type="ARBA" id="ARBA00022840"/>
    </source>
</evidence>
<accession>A0ABS4YNB7</accession>
<sequence>MTDDRWIEVTASQFDHEREGLEYLRERVPMHSPYRVWTNFEFRDTHGGWHEVDALLLGQDALYLIELKHYFGTITGNDRTWHRNGRTESSPLLLARRKAQKLASKLQEVYREVAGPDPEIPVKRIVPWVQEAVFLHHRATKVLMPESSRINLFGLDELEDAPAGLPGITQLLEGTTERGHPIHPQQEEFLTLLLKRIGLVQRREREVGSWVIVDGGAIAEGDGWQDWEASGKETGAPARIRFQTHTTDVERRVARAIADHEFAVMRRLHHDGLIRPIDVVNDEQLGRGLVYDWDPDLVRLDHWLADHGEEADLGQRLQIIREVGEVLEYAHGKSLAHRHLTPETIWIGPAAQPSGPLTVKVSDWSAAGSSREGGSQPGITQHAARTAAREDAALLTFQAPEGAWSAEATDRPGLDQFSLGALAYYLFAGHAPAATPQELLFRLREQTGLDLGVDIPEIPEPIRDAVRTATSAAPKGRHASIREFLAALDRTEQVPTDDALDPRDAKVQDLLAEGRFTVKSRLGKGSTALGLLVEDAEVPTQNKDRVLKVALDEKAEARLVEEADILSRLRSRHVVALHEGPFPLGPTSALLLESAGEDTLRDLLRRSDHGLPVDLLERYGDDLLGALEALDKAGIDHRDIKPANLGIGKDSSKSWHVKLFDFSLSRAPASEIDAGTAPYLDPFLGDADRSLYDSAAERYSAAVVLYEMATSLHPRYGEDPTANPAAVTADVAVDPRDFPEGLREELAAFFSRALSRRAPERFGTVGEMRSAWKAMFGSATTTAPSDADEIASSVTLGTPLAEAGLSPRALSWFTGQGHQTVRDVVVLDSMQLSRTPGLTKNTRDEVLARAKAWRTRFAETAKAARRTTGDLPPLDDVADLLVTRLRERRTDLHREVLDLLLARGTKNVEAFAPQVALSAMLGVGTPPVNQALIDMHQEWSVDEQAGPVLDRVAGAVDAILDDLGGVAAVGEIVTELMRRSGEGETAATTSENARRHAEGILRIVVDGRRHRRRAEDDSVPPLEERRRGDRVVALGRGNDVLNLAVRLGETARDAVEDLSGVLPAGRSRALIAPLLDDLEDLGEESPLRAGHRALRLAASMSQNTAGASFAGELHRRDLPAPEAVRIALGDLTTDARMSPTVLQDRVAARFPQLARLPGRPQLDSVVAESQLVLRFDETAKQYVGPTITGDTTMLTRRPATVTQADRTEAEDTAITRRLEDSRRRRSYLVLGTLPSRLGVLEQALENRFAARRLGVATLLLDEMRRVLTENPGFPDWDVIVQADAGTAGSREQQAVAKVVELAMPAVTARIEELMDDVGEPADDRAPLVLADVDMLVRYGQVGELRRLSDLTVSRSRAVWVIVPQYEIHTGPEIDGTRLTTSPHQFLDVDYAWSDTLARPVSDDPSPLLEDAP</sequence>
<keyword evidence="11" id="KW-1185">Reference proteome</keyword>
<keyword evidence="2 10" id="KW-0723">Serine/threonine-protein kinase</keyword>
<evidence type="ECO:0000256" key="3">
    <source>
        <dbReference type="ARBA" id="ARBA00022679"/>
    </source>
</evidence>
<dbReference type="NCBIfam" id="NF033442">
    <property type="entry name" value="BREX_PglW"/>
    <property type="match status" value="1"/>
</dbReference>
<evidence type="ECO:0000313" key="10">
    <source>
        <dbReference type="EMBL" id="MBP2410219.1"/>
    </source>
</evidence>
<dbReference type="SUPFAM" id="SSF56112">
    <property type="entry name" value="Protein kinase-like (PK-like)"/>
    <property type="match status" value="2"/>
</dbReference>
<dbReference type="PANTHER" id="PTHR43289">
    <property type="entry name" value="MITOGEN-ACTIVATED PROTEIN KINASE KINASE KINASE 20-RELATED"/>
    <property type="match status" value="1"/>
</dbReference>
<dbReference type="Pfam" id="PF08378">
    <property type="entry name" value="NERD"/>
    <property type="match status" value="1"/>
</dbReference>
<dbReference type="Proteomes" id="UP000698222">
    <property type="component" value="Unassembled WGS sequence"/>
</dbReference>
<evidence type="ECO:0000256" key="2">
    <source>
        <dbReference type="ARBA" id="ARBA00022527"/>
    </source>
</evidence>
<dbReference type="EC" id="2.7.11.1" evidence="1"/>
<organism evidence="10 11">
    <name type="scientific">Brachybacterium fresconis</name>
    <dbReference type="NCBI Taxonomy" id="173363"/>
    <lineage>
        <taxon>Bacteria</taxon>
        <taxon>Bacillati</taxon>
        <taxon>Actinomycetota</taxon>
        <taxon>Actinomycetes</taxon>
        <taxon>Micrococcales</taxon>
        <taxon>Dermabacteraceae</taxon>
        <taxon>Brachybacterium</taxon>
    </lineage>
</organism>
<name>A0ABS4YNB7_9MICO</name>
<evidence type="ECO:0000256" key="5">
    <source>
        <dbReference type="ARBA" id="ARBA00022777"/>
    </source>
</evidence>
<dbReference type="PROSITE" id="PS50965">
    <property type="entry name" value="NERD"/>
    <property type="match status" value="1"/>
</dbReference>
<dbReference type="InterPro" id="IPR000719">
    <property type="entry name" value="Prot_kinase_dom"/>
</dbReference>
<keyword evidence="5 10" id="KW-0418">Kinase</keyword>
<gene>
    <name evidence="10" type="ORF">JOF44_003122</name>
</gene>
<reference evidence="10 11" key="1">
    <citation type="submission" date="2021-03" db="EMBL/GenBank/DDBJ databases">
        <title>Sequencing the genomes of 1000 actinobacteria strains.</title>
        <authorList>
            <person name="Klenk H.-P."/>
        </authorList>
    </citation>
    <scope>NUCLEOTIDE SEQUENCE [LARGE SCALE GENOMIC DNA]</scope>
    <source>
        <strain evidence="10 11">DSM 14564</strain>
    </source>
</reference>